<evidence type="ECO:0000256" key="1">
    <source>
        <dbReference type="SAM" id="Phobius"/>
    </source>
</evidence>
<dbReference type="OrthoDB" id="4412616at2"/>
<organism evidence="2 3">
    <name type="scientific">Rhodococcus spongiicola</name>
    <dbReference type="NCBI Taxonomy" id="2487352"/>
    <lineage>
        <taxon>Bacteria</taxon>
        <taxon>Bacillati</taxon>
        <taxon>Actinomycetota</taxon>
        <taxon>Actinomycetes</taxon>
        <taxon>Mycobacteriales</taxon>
        <taxon>Nocardiaceae</taxon>
        <taxon>Rhodococcus</taxon>
    </lineage>
</organism>
<keyword evidence="1" id="KW-1133">Transmembrane helix</keyword>
<reference evidence="2 3" key="1">
    <citation type="submission" date="2018-11" db="EMBL/GenBank/DDBJ databases">
        <title>Rhodococcus spongicola sp. nov. and Rhodococcus xishaensis sp. nov. from marine sponges.</title>
        <authorList>
            <person name="Li L."/>
            <person name="Lin H.W."/>
        </authorList>
    </citation>
    <scope>NUCLEOTIDE SEQUENCE [LARGE SCALE GENOMIC DNA]</scope>
    <source>
        <strain evidence="2 3">LHW50502</strain>
    </source>
</reference>
<feature type="transmembrane region" description="Helical" evidence="1">
    <location>
        <begin position="23"/>
        <end position="48"/>
    </location>
</feature>
<keyword evidence="1" id="KW-0472">Membrane</keyword>
<proteinExistence type="predicted"/>
<gene>
    <name evidence="2" type="ORF">EF834_02185</name>
</gene>
<keyword evidence="1" id="KW-0812">Transmembrane</keyword>
<protein>
    <submittedName>
        <fullName evidence="2">Uncharacterized protein</fullName>
    </submittedName>
</protein>
<accession>A0A438B705</accession>
<dbReference type="EMBL" id="RKLN01000001">
    <property type="protein sequence ID" value="RVW06746.1"/>
    <property type="molecule type" value="Genomic_DNA"/>
</dbReference>
<evidence type="ECO:0000313" key="2">
    <source>
        <dbReference type="EMBL" id="RVW06746.1"/>
    </source>
</evidence>
<dbReference type="AlphaFoldDB" id="A0A438B705"/>
<sequence length="163" mass="16528">MDPNLSPVAPVEPEQRTPARRPFWLGVGVGVVAAATVGGIAFGAVAGVRALSAPATFEITGTLTLNGKATTTGLPTGFSCAGTSGYDDLSPNAAVKVSDESGTLLAKGHMIGSVGGSGYCIFDFAVTDVPRGSKFYEVEIARRGGLSYTEVEAEEGLSLSIGD</sequence>
<keyword evidence="3" id="KW-1185">Reference proteome</keyword>
<comment type="caution">
    <text evidence="2">The sequence shown here is derived from an EMBL/GenBank/DDBJ whole genome shotgun (WGS) entry which is preliminary data.</text>
</comment>
<name>A0A438B705_9NOCA</name>
<evidence type="ECO:0000313" key="3">
    <source>
        <dbReference type="Proteomes" id="UP000284333"/>
    </source>
</evidence>
<dbReference type="Proteomes" id="UP000284333">
    <property type="component" value="Unassembled WGS sequence"/>
</dbReference>